<evidence type="ECO:0000256" key="4">
    <source>
        <dbReference type="ARBA" id="ARBA00022989"/>
    </source>
</evidence>
<evidence type="ECO:0000313" key="11">
    <source>
        <dbReference type="Proteomes" id="UP000070501"/>
    </source>
</evidence>
<feature type="compositionally biased region" description="Polar residues" evidence="7">
    <location>
        <begin position="12"/>
        <end position="28"/>
    </location>
</feature>
<keyword evidence="4 8" id="KW-1133">Transmembrane helix</keyword>
<evidence type="ECO:0000256" key="8">
    <source>
        <dbReference type="SAM" id="Phobius"/>
    </source>
</evidence>
<dbReference type="Gene3D" id="1.20.1250.20">
    <property type="entry name" value="MFS general substrate transporter like domains"/>
    <property type="match status" value="2"/>
</dbReference>
<keyword evidence="5 8" id="KW-0472">Membrane</keyword>
<evidence type="ECO:0000256" key="2">
    <source>
        <dbReference type="ARBA" id="ARBA00022448"/>
    </source>
</evidence>
<keyword evidence="3 8" id="KW-0812">Transmembrane</keyword>
<dbReference type="InterPro" id="IPR036259">
    <property type="entry name" value="MFS_trans_sf"/>
</dbReference>
<dbReference type="Proteomes" id="UP000070501">
    <property type="component" value="Unassembled WGS sequence"/>
</dbReference>
<dbReference type="PANTHER" id="PTHR43791:SF32">
    <property type="entry name" value="MAJOR FACILITATOR SUPERFAMILY (MFS) PROFILE DOMAIN-CONTAINING PROTEIN"/>
    <property type="match status" value="1"/>
</dbReference>
<dbReference type="GO" id="GO:0022857">
    <property type="term" value="F:transmembrane transporter activity"/>
    <property type="evidence" value="ECO:0007669"/>
    <property type="project" value="InterPro"/>
</dbReference>
<evidence type="ECO:0000256" key="1">
    <source>
        <dbReference type="ARBA" id="ARBA00004141"/>
    </source>
</evidence>
<proteinExistence type="inferred from homology"/>
<dbReference type="PANTHER" id="PTHR43791">
    <property type="entry name" value="PERMEASE-RELATED"/>
    <property type="match status" value="1"/>
</dbReference>
<feature type="transmembrane region" description="Helical" evidence="8">
    <location>
        <begin position="120"/>
        <end position="138"/>
    </location>
</feature>
<evidence type="ECO:0000259" key="9">
    <source>
        <dbReference type="PROSITE" id="PS50850"/>
    </source>
</evidence>
<dbReference type="InParanoid" id="A0A136J977"/>
<feature type="region of interest" description="Disordered" evidence="7">
    <location>
        <begin position="1"/>
        <end position="35"/>
    </location>
</feature>
<evidence type="ECO:0000256" key="7">
    <source>
        <dbReference type="SAM" id="MobiDB-lite"/>
    </source>
</evidence>
<comment type="subcellular location">
    <subcellularLocation>
        <location evidence="1">Membrane</location>
        <topology evidence="1">Multi-pass membrane protein</topology>
    </subcellularLocation>
</comment>
<feature type="domain" description="Major facilitator superfamily (MFS) profile" evidence="9">
    <location>
        <begin position="53"/>
        <end position="499"/>
    </location>
</feature>
<evidence type="ECO:0000313" key="10">
    <source>
        <dbReference type="EMBL" id="KXJ93636.1"/>
    </source>
</evidence>
<comment type="similarity">
    <text evidence="6">Belongs to the major facilitator superfamily. Allantoate permease family.</text>
</comment>
<evidence type="ECO:0000256" key="3">
    <source>
        <dbReference type="ARBA" id="ARBA00022692"/>
    </source>
</evidence>
<dbReference type="OrthoDB" id="2985014at2759"/>
<keyword evidence="11" id="KW-1185">Reference proteome</keyword>
<feature type="transmembrane region" description="Helical" evidence="8">
    <location>
        <begin position="212"/>
        <end position="234"/>
    </location>
</feature>
<dbReference type="PROSITE" id="PS50850">
    <property type="entry name" value="MFS"/>
    <property type="match status" value="1"/>
</dbReference>
<dbReference type="AlphaFoldDB" id="A0A136J977"/>
<evidence type="ECO:0000256" key="5">
    <source>
        <dbReference type="ARBA" id="ARBA00023136"/>
    </source>
</evidence>
<organism evidence="10 11">
    <name type="scientific">Microdochium bolleyi</name>
    <dbReference type="NCBI Taxonomy" id="196109"/>
    <lineage>
        <taxon>Eukaryota</taxon>
        <taxon>Fungi</taxon>
        <taxon>Dikarya</taxon>
        <taxon>Ascomycota</taxon>
        <taxon>Pezizomycotina</taxon>
        <taxon>Sordariomycetes</taxon>
        <taxon>Xylariomycetidae</taxon>
        <taxon>Xylariales</taxon>
        <taxon>Microdochiaceae</taxon>
        <taxon>Microdochium</taxon>
    </lineage>
</organism>
<feature type="transmembrane region" description="Helical" evidence="8">
    <location>
        <begin position="453"/>
        <end position="476"/>
    </location>
</feature>
<evidence type="ECO:0000256" key="6">
    <source>
        <dbReference type="ARBA" id="ARBA00037968"/>
    </source>
</evidence>
<protein>
    <submittedName>
        <fullName evidence="10">Inner membrane transporter yfaV</fullName>
    </submittedName>
</protein>
<dbReference type="SUPFAM" id="SSF103473">
    <property type="entry name" value="MFS general substrate transporter"/>
    <property type="match status" value="1"/>
</dbReference>
<dbReference type="Pfam" id="PF07690">
    <property type="entry name" value="MFS_1"/>
    <property type="match status" value="1"/>
</dbReference>
<dbReference type="GO" id="GO:0016020">
    <property type="term" value="C:membrane"/>
    <property type="evidence" value="ECO:0007669"/>
    <property type="project" value="UniProtKB-SubCell"/>
</dbReference>
<accession>A0A136J977</accession>
<dbReference type="EMBL" id="KQ964247">
    <property type="protein sequence ID" value="KXJ93636.1"/>
    <property type="molecule type" value="Genomic_DNA"/>
</dbReference>
<keyword evidence="2" id="KW-0813">Transport</keyword>
<name>A0A136J977_9PEZI</name>
<feature type="transmembrane region" description="Helical" evidence="8">
    <location>
        <begin position="331"/>
        <end position="351"/>
    </location>
</feature>
<dbReference type="InterPro" id="IPR011701">
    <property type="entry name" value="MFS"/>
</dbReference>
<reference evidence="11" key="1">
    <citation type="submission" date="2016-02" db="EMBL/GenBank/DDBJ databases">
        <title>Draft genome sequence of Microdochium bolleyi, a fungal endophyte of beachgrass.</title>
        <authorList>
            <consortium name="DOE Joint Genome Institute"/>
            <person name="David A.S."/>
            <person name="May G."/>
            <person name="Haridas S."/>
            <person name="Lim J."/>
            <person name="Wang M."/>
            <person name="Labutti K."/>
            <person name="Lipzen A."/>
            <person name="Barry K."/>
            <person name="Grigoriev I.V."/>
        </authorList>
    </citation>
    <scope>NUCLEOTIDE SEQUENCE [LARGE SCALE GENOMIC DNA]</scope>
    <source>
        <strain evidence="11">J235TASD1</strain>
    </source>
</reference>
<dbReference type="InterPro" id="IPR020846">
    <property type="entry name" value="MFS_dom"/>
</dbReference>
<feature type="transmembrane region" description="Helical" evidence="8">
    <location>
        <begin position="358"/>
        <end position="379"/>
    </location>
</feature>
<feature type="transmembrane region" description="Helical" evidence="8">
    <location>
        <begin position="295"/>
        <end position="311"/>
    </location>
</feature>
<dbReference type="FunFam" id="1.20.1250.20:FF:000065">
    <property type="entry name" value="Putative MFS pantothenate transporter"/>
    <property type="match status" value="1"/>
</dbReference>
<sequence length="499" mass="55281">MTPPDSDDDQKVTTSGKDVIAISQSSPDTPLASPADWHITDERRVRRKIDASVLPLLFLGLFVFQLDRMNLASALTAGFAADVGIDQDTINLGNQLMYMGNVVLEIPSNMLLQRLGPRKWISGQIVMFGTTACLQVFVTNRTGFIATRLMLGLTEAGYIPGAIYTLSTWYTKTELAKRVAFFFFGMFGGNAMSPLLAAAILQLEGAQGLRGWQWLFLVEGMFTICVAIALFLLLPGSPDHPRPLGCAGVVRFSARDQAILQNRVEADDSERKPGAQGMRIPWNVVIRTVCHYRRWLHFASSFCVFSTWSPLTTYTPSIIMSLGFPRIQANALAAVGASLALVVIFVFAWISDRTQQRGLTVIAGQFSYLIVLIVARFVHPHAGRWSRWGLWTAMNSFAVGYHPAHNTWLQLNCKDPRERSISIAMWCMSSISGMMVGARYFRAEDGPFYSQGLQIMIVMVSVGMVLAVGQMAVYIVHNRRMAQKMAIGDDGTAPMIYRP</sequence>
<gene>
    <name evidence="10" type="ORF">Micbo1qcDRAFT_158500</name>
</gene>
<feature type="transmembrane region" description="Helical" evidence="8">
    <location>
        <begin position="179"/>
        <end position="200"/>
    </location>
</feature>